<dbReference type="OrthoDB" id="2130597at2759"/>
<feature type="region of interest" description="Disordered" evidence="4">
    <location>
        <begin position="1230"/>
        <end position="1251"/>
    </location>
</feature>
<evidence type="ECO:0000256" key="1">
    <source>
        <dbReference type="ARBA" id="ARBA00004123"/>
    </source>
</evidence>
<dbReference type="GO" id="GO:0010997">
    <property type="term" value="F:anaphase-promoting complex binding"/>
    <property type="evidence" value="ECO:0007669"/>
    <property type="project" value="TreeGrafter"/>
</dbReference>
<dbReference type="STRING" id="284592.Q6BPE8"/>
<keyword evidence="7" id="KW-1185">Reference proteome</keyword>
<feature type="compositionally biased region" description="Acidic residues" evidence="4">
    <location>
        <begin position="1025"/>
        <end position="1034"/>
    </location>
</feature>
<evidence type="ECO:0000256" key="4">
    <source>
        <dbReference type="SAM" id="MobiDB-lite"/>
    </source>
</evidence>
<dbReference type="RefSeq" id="XP_459922.2">
    <property type="nucleotide sequence ID" value="XM_459922.1"/>
</dbReference>
<dbReference type="KEGG" id="dha:DEHA2E14190g"/>
<feature type="compositionally biased region" description="Polar residues" evidence="4">
    <location>
        <begin position="367"/>
        <end position="377"/>
    </location>
</feature>
<dbReference type="GO" id="GO:0005634">
    <property type="term" value="C:nucleus"/>
    <property type="evidence" value="ECO:0007669"/>
    <property type="project" value="UniProtKB-SubCell"/>
</dbReference>
<organism evidence="6 7">
    <name type="scientific">Debaryomyces hansenii (strain ATCC 36239 / CBS 767 / BCRC 21394 / JCM 1990 / NBRC 0083 / IGC 2968)</name>
    <name type="common">Yeast</name>
    <name type="synonym">Torulaspora hansenii</name>
    <dbReference type="NCBI Taxonomy" id="284592"/>
    <lineage>
        <taxon>Eukaryota</taxon>
        <taxon>Fungi</taxon>
        <taxon>Dikarya</taxon>
        <taxon>Ascomycota</taxon>
        <taxon>Saccharomycotina</taxon>
        <taxon>Pichiomycetes</taxon>
        <taxon>Debaryomycetaceae</taxon>
        <taxon>Debaryomyces</taxon>
    </lineage>
</organism>
<dbReference type="EMBL" id="CR382137">
    <property type="protein sequence ID" value="CAG88164.2"/>
    <property type="molecule type" value="Genomic_DNA"/>
</dbReference>
<dbReference type="Proteomes" id="UP000000599">
    <property type="component" value="Chromosome E"/>
</dbReference>
<dbReference type="Pfam" id="PF09444">
    <property type="entry name" value="MRC1"/>
    <property type="match status" value="1"/>
</dbReference>
<dbReference type="InParanoid" id="Q6BPE8"/>
<evidence type="ECO:0000256" key="3">
    <source>
        <dbReference type="ARBA" id="ARBA00023242"/>
    </source>
</evidence>
<feature type="compositionally biased region" description="Basic and acidic residues" evidence="4">
    <location>
        <begin position="1098"/>
        <end position="1109"/>
    </location>
</feature>
<feature type="compositionally biased region" description="Low complexity" evidence="4">
    <location>
        <begin position="1233"/>
        <end position="1245"/>
    </location>
</feature>
<feature type="region of interest" description="Disordered" evidence="4">
    <location>
        <begin position="54"/>
        <end position="74"/>
    </location>
</feature>
<dbReference type="InterPro" id="IPR024146">
    <property type="entry name" value="Claspin"/>
</dbReference>
<dbReference type="InterPro" id="IPR018564">
    <property type="entry name" value="Repl_chkpnt_MRC1_dom"/>
</dbReference>
<dbReference type="PANTHER" id="PTHR14396:SF10">
    <property type="entry name" value="CLASPIN"/>
    <property type="match status" value="1"/>
</dbReference>
<keyword evidence="3" id="KW-0539">Nucleus</keyword>
<comment type="subcellular location">
    <subcellularLocation>
        <location evidence="1">Nucleus</location>
    </subcellularLocation>
</comment>
<name>Q6BPE8_DEBHA</name>
<evidence type="ECO:0000259" key="5">
    <source>
        <dbReference type="Pfam" id="PF09444"/>
    </source>
</evidence>
<dbReference type="AlphaFoldDB" id="Q6BPE8"/>
<gene>
    <name evidence="6" type="ordered locus">DEHA2E14190g</name>
</gene>
<reference evidence="6 7" key="1">
    <citation type="journal article" date="2004" name="Nature">
        <title>Genome evolution in yeasts.</title>
        <authorList>
            <consortium name="Genolevures"/>
            <person name="Dujon B."/>
            <person name="Sherman D."/>
            <person name="Fischer G."/>
            <person name="Durrens P."/>
            <person name="Casaregola S."/>
            <person name="Lafontaine I."/>
            <person name="de Montigny J."/>
            <person name="Marck C."/>
            <person name="Neuveglise C."/>
            <person name="Talla E."/>
            <person name="Goffard N."/>
            <person name="Frangeul L."/>
            <person name="Aigle M."/>
            <person name="Anthouard V."/>
            <person name="Babour A."/>
            <person name="Barbe V."/>
            <person name="Barnay S."/>
            <person name="Blanchin S."/>
            <person name="Beckerich J.M."/>
            <person name="Beyne E."/>
            <person name="Bleykasten C."/>
            <person name="Boisrame A."/>
            <person name="Boyer J."/>
            <person name="Cattolico L."/>
            <person name="Confanioleri F."/>
            <person name="de Daruvar A."/>
            <person name="Despons L."/>
            <person name="Fabre E."/>
            <person name="Fairhead C."/>
            <person name="Ferry-Dumazet H."/>
            <person name="Groppi A."/>
            <person name="Hantraye F."/>
            <person name="Hennequin C."/>
            <person name="Jauniaux N."/>
            <person name="Joyet P."/>
            <person name="Kachouri R."/>
            <person name="Kerrest A."/>
            <person name="Koszul R."/>
            <person name="Lemaire M."/>
            <person name="Lesur I."/>
            <person name="Ma L."/>
            <person name="Muller H."/>
            <person name="Nicaud J.M."/>
            <person name="Nikolski M."/>
            <person name="Oztas S."/>
            <person name="Ozier-Kalogeropoulos O."/>
            <person name="Pellenz S."/>
            <person name="Potier S."/>
            <person name="Richard G.F."/>
            <person name="Straub M.L."/>
            <person name="Suleau A."/>
            <person name="Swennene D."/>
            <person name="Tekaia F."/>
            <person name="Wesolowski-Louvel M."/>
            <person name="Westhof E."/>
            <person name="Wirth B."/>
            <person name="Zeniou-Meyer M."/>
            <person name="Zivanovic I."/>
            <person name="Bolotin-Fukuhara M."/>
            <person name="Thierry A."/>
            <person name="Bouchier C."/>
            <person name="Caudron B."/>
            <person name="Scarpelli C."/>
            <person name="Gaillardin C."/>
            <person name="Weissenbach J."/>
            <person name="Wincker P."/>
            <person name="Souciet J.L."/>
        </authorList>
    </citation>
    <scope>NUCLEOTIDE SEQUENCE [LARGE SCALE GENOMIC DNA]</scope>
    <source>
        <strain evidence="7">ATCC 36239 / CBS 767 / BCRC 21394 / JCM 1990 / NBRC 0083 / IGC 2968</strain>
    </source>
</reference>
<evidence type="ECO:0000256" key="2">
    <source>
        <dbReference type="ARBA" id="ARBA00022553"/>
    </source>
</evidence>
<dbReference type="VEuPathDB" id="FungiDB:DEHA2E14190g"/>
<feature type="domain" description="DNA replication checkpoint mediator MRC1" evidence="5">
    <location>
        <begin position="877"/>
        <end position="1015"/>
    </location>
</feature>
<protein>
    <submittedName>
        <fullName evidence="6">DEHA2E14190p</fullName>
    </submittedName>
</protein>
<feature type="region of interest" description="Disordered" evidence="4">
    <location>
        <begin position="367"/>
        <end position="391"/>
    </location>
</feature>
<proteinExistence type="predicted"/>
<feature type="region of interest" description="Disordered" evidence="4">
    <location>
        <begin position="529"/>
        <end position="625"/>
    </location>
</feature>
<dbReference type="FunCoup" id="Q6BPE8">
    <property type="interactions" value="272"/>
</dbReference>
<feature type="region of interest" description="Disordered" evidence="4">
    <location>
        <begin position="87"/>
        <end position="115"/>
    </location>
</feature>
<feature type="compositionally biased region" description="Acidic residues" evidence="4">
    <location>
        <begin position="539"/>
        <end position="550"/>
    </location>
</feature>
<evidence type="ECO:0000313" key="7">
    <source>
        <dbReference type="Proteomes" id="UP000000599"/>
    </source>
</evidence>
<feature type="region of interest" description="Disordered" evidence="4">
    <location>
        <begin position="1023"/>
        <end position="1075"/>
    </location>
</feature>
<feature type="compositionally biased region" description="Basic and acidic residues" evidence="4">
    <location>
        <begin position="1048"/>
        <end position="1057"/>
    </location>
</feature>
<feature type="region of interest" description="Disordered" evidence="4">
    <location>
        <begin position="1098"/>
        <end position="1164"/>
    </location>
</feature>
<dbReference type="HOGENOM" id="CLU_267364_0_0_1"/>
<dbReference type="PANTHER" id="PTHR14396">
    <property type="entry name" value="CLASPIN"/>
    <property type="match status" value="1"/>
</dbReference>
<dbReference type="eggNOG" id="ENOG502QSP5">
    <property type="taxonomic scope" value="Eukaryota"/>
</dbReference>
<feature type="region of interest" description="Disordered" evidence="4">
    <location>
        <begin position="884"/>
        <end position="914"/>
    </location>
</feature>
<dbReference type="GO" id="GO:0033314">
    <property type="term" value="P:mitotic DNA replication checkpoint signaling"/>
    <property type="evidence" value="ECO:0007669"/>
    <property type="project" value="TreeGrafter"/>
</dbReference>
<dbReference type="GO" id="GO:0007095">
    <property type="term" value="P:mitotic G2 DNA damage checkpoint signaling"/>
    <property type="evidence" value="ECO:0007669"/>
    <property type="project" value="TreeGrafter"/>
</dbReference>
<accession>Q6BPE8</accession>
<dbReference type="GeneID" id="2902913"/>
<keyword evidence="2" id="KW-0597">Phosphoprotein</keyword>
<sequence>MDLLDELEDHGGHHQTYLDTQVISNQDGFNGEETAEGPDNETQESMLGMNFNIGGISKSLGDQERPGMPNMPDMSILDKVRQRLYGGPVESSETQRVEDNATTNSDEEIESIGRNEADIGEDLTQIVTGTDSGSSGPSSTQKVHILPQLSVDDAEIATQPMQMAEPANTGGLFVSEIEEPIRPQAISKEERSLKIAQLAERKRQERLAKEKHQEELEVDITHTTLTDEENDLNDHNDSVVMSHATDKQMKEADEFLNIKKREKIIQPEFKRKVLFTKDRLLSAFDEEGSEVSDIDNNSQDTVIKSSPVTSPLKVIHKADPLANNNDEEDENILSFSEAIHSPKRKAKQPQKNPIEIYAENLKQQLLSSPTKSTNNKVINLDSDFESGTNSESEIETQRMEIHDELKKIPQLSKEDKLSIKQKFSKKKMSVKTPVFASLPRSLRKIMSLEKNPNSTSFLGHLRKANINQLVSNKHMDPDHEILEELEKDEELMGTLLEREMEKVRNIRRKEKLRERAALALAGKGNIEGIADTENYDHENDTDDEVPDSDMDSDHSSNYDSVDESDKEEEEEQQEEDEDKKQINSDNLSKAKRRARRTVVSEDEDDGAKNIDEESQRKRNDDSYMFGVVDQRDNEDDLGVDNEDFITTVNTQKLRAVFGSGASLTQAFENGTQVLNKKSNTENIFDNLRKDESVVESQNMHEHGSEDIINENYELFKNLKPREAIANTESQISEDINRSSILHTELPSFQDIIEPDIQNTQPDSISTQVDNPSQFDASTQIDNATQIIHGNIEPANKSLIEASGDKEDDDENINPSALRTGRKLIRKNVTLNNIMEDDEQSEDEKSPEYVQQQIKLYEEKIRRKELKSRKKQKELERMGMKNIVEGEAEESEDEWHGLGGVDGDLSDDQANSEDEKMIDNDFNIDLKNDDLRRKFMEEYQIKDQKELEKLLDDIKNHRLTKRVNGNGFDIELSDEEDELLTAYRKQKLKEQRARLTENKKLNALAKNEKSKAFFESIQDSTMIVTLDDDDDESVEESQSQADAKNPFRSSDKENKSDKESDEEEIEEEPKKKTIRVEESFVQKQLSFLMKSGKDDYEYEQKISNRQHGFDSSDDEIDDLQALKSKSLSNLHSGKRSESPTGIDEQSNKRTHEDSDTDVDEEFMPNIKKPSIIKSFRLSSSKQGIQVKDGKQFSGVTISKQYKTASGSKASITYLSKNKKNPIKSLKEKQIERSLNNAKNNNTKLFNSGGFES</sequence>
<dbReference type="OMA" id="NPHEIRE"/>
<feature type="compositionally biased region" description="Basic and acidic residues" evidence="4">
    <location>
        <begin position="606"/>
        <end position="621"/>
    </location>
</feature>
<evidence type="ECO:0000313" key="6">
    <source>
        <dbReference type="EMBL" id="CAG88164.2"/>
    </source>
</evidence>
<feature type="compositionally biased region" description="Acidic residues" evidence="4">
    <location>
        <begin position="560"/>
        <end position="577"/>
    </location>
</feature>